<dbReference type="EMBL" id="MF417914">
    <property type="protein sequence ID" value="ASN70888.1"/>
    <property type="molecule type" value="Genomic_DNA"/>
</dbReference>
<organism evidence="3">
    <name type="scientific">uncultured Caudovirales phage</name>
    <dbReference type="NCBI Taxonomy" id="2100421"/>
    <lineage>
        <taxon>Viruses</taxon>
        <taxon>Duplodnaviria</taxon>
        <taxon>Heunggongvirae</taxon>
        <taxon>Uroviricota</taxon>
        <taxon>Caudoviricetes</taxon>
        <taxon>Peduoviridae</taxon>
        <taxon>Maltschvirus</taxon>
        <taxon>Maltschvirus maltsch</taxon>
    </lineage>
</organism>
<dbReference type="EMBL" id="MF417910">
    <property type="protein sequence ID" value="ASN70669.1"/>
    <property type="molecule type" value="Genomic_DNA"/>
</dbReference>
<dbReference type="EMBL" id="MF417916">
    <property type="protein sequence ID" value="ASN70944.1"/>
    <property type="molecule type" value="Genomic_DNA"/>
</dbReference>
<dbReference type="EMBL" id="MF417911">
    <property type="protein sequence ID" value="ASN70699.1"/>
    <property type="molecule type" value="Genomic_DNA"/>
</dbReference>
<gene>
    <name evidence="5" type="ORF">10AX4_5</name>
    <name evidence="11" type="ORF">10F8_19</name>
    <name evidence="3" type="ORF">2AX5_39</name>
    <name evidence="1" type="ORF">3S18_37</name>
    <name evidence="2" type="ORF">7AX6_5</name>
    <name evidence="10" type="ORF">7F17_35</name>
    <name evidence="9" type="ORF">7S13_3</name>
    <name evidence="8" type="ORF">8AX8_8</name>
    <name evidence="7" type="ORF">8S2_52</name>
    <name evidence="4" type="ORF">9AX3_16</name>
    <name evidence="6" type="ORF">9S2_44</name>
</gene>
<evidence type="ECO:0000313" key="9">
    <source>
        <dbReference type="EMBL" id="ASN70944.1"/>
    </source>
</evidence>
<reference evidence="3" key="1">
    <citation type="submission" date="2017-06" db="EMBL/GenBank/DDBJ databases">
        <title>Novel phages from South African skin metaviromes.</title>
        <authorList>
            <person name="van Zyl L.J."/>
            <person name="Abrahams Y."/>
            <person name="Stander E.A."/>
            <person name="Kirby B.M."/>
            <person name="Clavaud C."/>
            <person name="Farcet C."/>
            <person name="Breton L."/>
            <person name="Trindade M.I."/>
        </authorList>
    </citation>
    <scope>NUCLEOTIDE SEQUENCE</scope>
</reference>
<sequence length="78" mass="8717">MNSRLHQIAVDTIDSRFALLQAGDTSAAVHAEASMAVELAYSLGAIDMDEHRHYVERRDRIYARQAEAFAADIRRCAP</sequence>
<accession>A0A2H4J7V1</accession>
<dbReference type="EMBL" id="MF417912">
    <property type="protein sequence ID" value="ASN70741.1"/>
    <property type="molecule type" value="Genomic_DNA"/>
</dbReference>
<proteinExistence type="predicted"/>
<protein>
    <submittedName>
        <fullName evidence="3">Uncharacterized protein</fullName>
    </submittedName>
</protein>
<evidence type="ECO:0000313" key="4">
    <source>
        <dbReference type="EMBL" id="ASN70699.1"/>
    </source>
</evidence>
<dbReference type="EMBL" id="MF417918">
    <property type="protein sequence ID" value="ASN71077.1"/>
    <property type="molecule type" value="Genomic_DNA"/>
</dbReference>
<dbReference type="EMBL" id="MF417898">
    <property type="protein sequence ID" value="ASN69922.1"/>
    <property type="molecule type" value="Genomic_DNA"/>
</dbReference>
<dbReference type="EMBL" id="MF417920">
    <property type="protein sequence ID" value="ASN71163.1"/>
    <property type="molecule type" value="Genomic_DNA"/>
</dbReference>
<evidence type="ECO:0000313" key="1">
    <source>
        <dbReference type="EMBL" id="ASN69806.1"/>
    </source>
</evidence>
<dbReference type="EMBL" id="MF417915">
    <property type="protein sequence ID" value="ASN70896.1"/>
    <property type="molecule type" value="Genomic_DNA"/>
</dbReference>
<evidence type="ECO:0000313" key="5">
    <source>
        <dbReference type="EMBL" id="ASN70741.1"/>
    </source>
</evidence>
<evidence type="ECO:0000313" key="11">
    <source>
        <dbReference type="EMBL" id="ASN71163.1"/>
    </source>
</evidence>
<evidence type="ECO:0000313" key="7">
    <source>
        <dbReference type="EMBL" id="ASN70888.1"/>
    </source>
</evidence>
<evidence type="ECO:0000313" key="2">
    <source>
        <dbReference type="EMBL" id="ASN69922.1"/>
    </source>
</evidence>
<evidence type="ECO:0000313" key="10">
    <source>
        <dbReference type="EMBL" id="ASN71077.1"/>
    </source>
</evidence>
<evidence type="ECO:0000313" key="3">
    <source>
        <dbReference type="EMBL" id="ASN70669.1"/>
    </source>
</evidence>
<dbReference type="EMBL" id="MF417896">
    <property type="protein sequence ID" value="ASN69806.1"/>
    <property type="molecule type" value="Genomic_DNA"/>
</dbReference>
<dbReference type="EMBL" id="MF417913">
    <property type="protein sequence ID" value="ASN70830.1"/>
    <property type="molecule type" value="Genomic_DNA"/>
</dbReference>
<name>A0A2H4J7V1_9CAUD</name>
<evidence type="ECO:0000313" key="6">
    <source>
        <dbReference type="EMBL" id="ASN70830.1"/>
    </source>
</evidence>
<evidence type="ECO:0000313" key="8">
    <source>
        <dbReference type="EMBL" id="ASN70896.1"/>
    </source>
</evidence>